<dbReference type="AlphaFoldDB" id="A0A1I6ED71"/>
<dbReference type="Proteomes" id="UP000199584">
    <property type="component" value="Unassembled WGS sequence"/>
</dbReference>
<dbReference type="Gene3D" id="2.60.120.10">
    <property type="entry name" value="Jelly Rolls"/>
    <property type="match status" value="1"/>
</dbReference>
<evidence type="ECO:0000313" key="2">
    <source>
        <dbReference type="Proteomes" id="UP000199584"/>
    </source>
</evidence>
<accession>A0A1I6ED71</accession>
<gene>
    <name evidence="1" type="ORF">SAMN05660706_13637</name>
</gene>
<dbReference type="InterPro" id="IPR014710">
    <property type="entry name" value="RmlC-like_jellyroll"/>
</dbReference>
<proteinExistence type="predicted"/>
<reference evidence="2" key="1">
    <citation type="submission" date="2016-10" db="EMBL/GenBank/DDBJ databases">
        <authorList>
            <person name="Varghese N."/>
            <person name="Submissions S."/>
        </authorList>
    </citation>
    <scope>NUCLEOTIDE SEQUENCE [LARGE SCALE GENOMIC DNA]</scope>
    <source>
        <strain evidence="2">DSM 3669</strain>
    </source>
</reference>
<organism evidence="1 2">
    <name type="scientific">Desulfoscipio geothermicus DSM 3669</name>
    <dbReference type="NCBI Taxonomy" id="1121426"/>
    <lineage>
        <taxon>Bacteria</taxon>
        <taxon>Bacillati</taxon>
        <taxon>Bacillota</taxon>
        <taxon>Clostridia</taxon>
        <taxon>Eubacteriales</taxon>
        <taxon>Desulfallaceae</taxon>
        <taxon>Desulfoscipio</taxon>
    </lineage>
</organism>
<sequence>MAENNVSTLTARVIELNGFIDYQEGSVVSKTLVDKKVGTVTLFAFAGARD</sequence>
<protein>
    <submittedName>
        <fullName evidence="1">Uncharacterized protein</fullName>
    </submittedName>
</protein>
<name>A0A1I6ED71_9FIRM</name>
<dbReference type="EMBL" id="FOYM01000036">
    <property type="protein sequence ID" value="SFR15700.1"/>
    <property type="molecule type" value="Genomic_DNA"/>
</dbReference>
<keyword evidence="2" id="KW-1185">Reference proteome</keyword>
<dbReference type="STRING" id="39060.SAMN05660706_13637"/>
<evidence type="ECO:0000313" key="1">
    <source>
        <dbReference type="EMBL" id="SFR15700.1"/>
    </source>
</evidence>